<gene>
    <name evidence="10" type="ORF">CRP01_16540</name>
</gene>
<dbReference type="Gene3D" id="2.60.40.1120">
    <property type="entry name" value="Carboxypeptidase-like, regulatory domain"/>
    <property type="match status" value="1"/>
</dbReference>
<dbReference type="Gene3D" id="2.170.130.10">
    <property type="entry name" value="TonB-dependent receptor, plug domain"/>
    <property type="match status" value="1"/>
</dbReference>
<evidence type="ECO:0000256" key="6">
    <source>
        <dbReference type="ARBA" id="ARBA00023136"/>
    </source>
</evidence>
<evidence type="ECO:0000256" key="8">
    <source>
        <dbReference type="PROSITE-ProRule" id="PRU01360"/>
    </source>
</evidence>
<proteinExistence type="inferred from homology"/>
<dbReference type="InterPro" id="IPR008969">
    <property type="entry name" value="CarboxyPept-like_regulatory"/>
</dbReference>
<dbReference type="InterPro" id="IPR039426">
    <property type="entry name" value="TonB-dep_rcpt-like"/>
</dbReference>
<comment type="caution">
    <text evidence="10">The sequence shown here is derived from an EMBL/GenBank/DDBJ whole genome shotgun (WGS) entry which is preliminary data.</text>
</comment>
<accession>A0A2D0NB25</accession>
<dbReference type="AlphaFoldDB" id="A0A2D0NB25"/>
<evidence type="ECO:0000256" key="2">
    <source>
        <dbReference type="ARBA" id="ARBA00022448"/>
    </source>
</evidence>
<dbReference type="SUPFAM" id="SSF49464">
    <property type="entry name" value="Carboxypeptidase regulatory domain-like"/>
    <property type="match status" value="1"/>
</dbReference>
<keyword evidence="2 8" id="KW-0813">Transport</keyword>
<dbReference type="Pfam" id="PF07715">
    <property type="entry name" value="Plug"/>
    <property type="match status" value="1"/>
</dbReference>
<comment type="subcellular location">
    <subcellularLocation>
        <location evidence="1 8">Cell outer membrane</location>
        <topology evidence="1 8">Multi-pass membrane protein</topology>
    </subcellularLocation>
</comment>
<reference evidence="10 11" key="1">
    <citation type="submission" date="2017-10" db="EMBL/GenBank/DDBJ databases">
        <title>The draft genome sequence of Lewinella nigricans NBRC 102662.</title>
        <authorList>
            <person name="Wang K."/>
        </authorList>
    </citation>
    <scope>NUCLEOTIDE SEQUENCE [LARGE SCALE GENOMIC DNA]</scope>
    <source>
        <strain evidence="10 11">NBRC 102662</strain>
    </source>
</reference>
<evidence type="ECO:0000256" key="1">
    <source>
        <dbReference type="ARBA" id="ARBA00004571"/>
    </source>
</evidence>
<comment type="similarity">
    <text evidence="8">Belongs to the TonB-dependent receptor family.</text>
</comment>
<keyword evidence="4 8" id="KW-0812">Transmembrane</keyword>
<organism evidence="10 11">
    <name type="scientific">Flavilitoribacter nigricans (strain ATCC 23147 / DSM 23189 / NBRC 102662 / NCIMB 1420 / SS-2)</name>
    <name type="common">Lewinella nigricans</name>
    <dbReference type="NCBI Taxonomy" id="1122177"/>
    <lineage>
        <taxon>Bacteria</taxon>
        <taxon>Pseudomonadati</taxon>
        <taxon>Bacteroidota</taxon>
        <taxon>Saprospiria</taxon>
        <taxon>Saprospirales</taxon>
        <taxon>Lewinellaceae</taxon>
        <taxon>Flavilitoribacter</taxon>
    </lineage>
</organism>
<dbReference type="InterPro" id="IPR037066">
    <property type="entry name" value="Plug_dom_sf"/>
</dbReference>
<dbReference type="PROSITE" id="PS52016">
    <property type="entry name" value="TONB_DEPENDENT_REC_3"/>
    <property type="match status" value="1"/>
</dbReference>
<sequence>MNTGLLRWIFFATFLLLTLESKAQSTLMPYHLEVKAGQSLLDAIQQLAEDYQIDFAYAPDVLAKKVLEPTSISAPDMESLLRQLLATEAVQYHRVSADRFLLRSLQLRSSDATDQTLSVSGQILDAATGTPMVNVAIALDTMNLGTMTDEQGRFALSLPANLNGNAVWIYHIGYKTKHIPVAKFAGEPLIRLQSDPLPLNEILIVDRLPDLTTSLSDGSISLRHEGIDGLNASTLAGNDILRRVQLLAGVSADDDLSSDIRIRGSNADETLIILDGMPLYKVDHFYGVFSALNSSYLEEVKLYKNVLPIQYGGRTGGMLLMRSADEITTLSGQADLNLLSAALTMDVPLSKQIGVSFSARSSHTNLANSKFFDWVDRDVDNYFDSESLDNRPDILTTNPDFGFSDWNGKLLFRPSQTSRLAVNFFQSKDDYLNTYYNRFGNTRFNQERVVFEEDFRDQQSWQNTGTSLQYSSQLGQDWQFDLEGFYTRYQFEEKLNAALSRTSMALGTQTNSLENKQFNLVENTGARSLLTKTYDDSHKLELGGSWNQYRTEFAIASELDTLLSSERQSFDVQAFANYQWSPAPGLELSAGGRLNYYDQTGGFYLAPRLTANYRLESGFALKGAYSINYQFIRELTHENRLGQSVNLVVLSDDRRFPVGRSNNLMLGANYQIRHWLFDVEFYNKQLANVIDHSSPVPGFGNDPLRPGTRQNYTIFVGEGTVNGVDLTVGWDYPKYQGHLAYTLSKSVNRFPQIQRGAPIPARDDRRHQFKWVNNYRWGRFNFSANYIYSSGRPYYDQRIIQGDRRRDNIRWLPSYQRLDVGVDYKFNIGSMKAKMGLSVFNLTDNANVKYLQFIYSTNSEETNRITNRIIGSQTDLLDRTLNLSFGLEF</sequence>
<feature type="domain" description="TonB-dependent receptor plug" evidence="9">
    <location>
        <begin position="238"/>
        <end position="317"/>
    </location>
</feature>
<evidence type="ECO:0000256" key="3">
    <source>
        <dbReference type="ARBA" id="ARBA00022452"/>
    </source>
</evidence>
<dbReference type="PANTHER" id="PTHR30069">
    <property type="entry name" value="TONB-DEPENDENT OUTER MEMBRANE RECEPTOR"/>
    <property type="match status" value="1"/>
</dbReference>
<dbReference type="OrthoDB" id="9803050at2"/>
<dbReference type="Proteomes" id="UP000223913">
    <property type="component" value="Unassembled WGS sequence"/>
</dbReference>
<evidence type="ECO:0000313" key="11">
    <source>
        <dbReference type="Proteomes" id="UP000223913"/>
    </source>
</evidence>
<evidence type="ECO:0000256" key="4">
    <source>
        <dbReference type="ARBA" id="ARBA00022692"/>
    </source>
</evidence>
<dbReference type="GO" id="GO:0015344">
    <property type="term" value="F:siderophore uptake transmembrane transporter activity"/>
    <property type="evidence" value="ECO:0007669"/>
    <property type="project" value="TreeGrafter"/>
</dbReference>
<evidence type="ECO:0000256" key="7">
    <source>
        <dbReference type="ARBA" id="ARBA00023237"/>
    </source>
</evidence>
<name>A0A2D0NB25_FLAN2</name>
<dbReference type="InterPro" id="IPR036942">
    <property type="entry name" value="Beta-barrel_TonB_sf"/>
</dbReference>
<dbReference type="Gene3D" id="2.40.170.20">
    <property type="entry name" value="TonB-dependent receptor, beta-barrel domain"/>
    <property type="match status" value="1"/>
</dbReference>
<dbReference type="Pfam" id="PF13715">
    <property type="entry name" value="CarbopepD_reg_2"/>
    <property type="match status" value="1"/>
</dbReference>
<keyword evidence="3 8" id="KW-1134">Transmembrane beta strand</keyword>
<dbReference type="RefSeq" id="WP_099151172.1">
    <property type="nucleotide sequence ID" value="NZ_PDUD01000021.1"/>
</dbReference>
<dbReference type="InterPro" id="IPR012910">
    <property type="entry name" value="Plug_dom"/>
</dbReference>
<evidence type="ECO:0000256" key="5">
    <source>
        <dbReference type="ARBA" id="ARBA00022729"/>
    </source>
</evidence>
<protein>
    <recommendedName>
        <fullName evidence="9">TonB-dependent receptor plug domain-containing protein</fullName>
    </recommendedName>
</protein>
<dbReference type="GO" id="GO:0044718">
    <property type="term" value="P:siderophore transmembrane transport"/>
    <property type="evidence" value="ECO:0007669"/>
    <property type="project" value="TreeGrafter"/>
</dbReference>
<dbReference type="EMBL" id="PDUD01000021">
    <property type="protein sequence ID" value="PHN05596.1"/>
    <property type="molecule type" value="Genomic_DNA"/>
</dbReference>
<dbReference type="PANTHER" id="PTHR30069:SF29">
    <property type="entry name" value="HEMOGLOBIN AND HEMOGLOBIN-HAPTOGLOBIN-BINDING PROTEIN 1-RELATED"/>
    <property type="match status" value="1"/>
</dbReference>
<keyword evidence="11" id="KW-1185">Reference proteome</keyword>
<dbReference type="SUPFAM" id="SSF56935">
    <property type="entry name" value="Porins"/>
    <property type="match status" value="1"/>
</dbReference>
<evidence type="ECO:0000259" key="9">
    <source>
        <dbReference type="Pfam" id="PF07715"/>
    </source>
</evidence>
<keyword evidence="5" id="KW-0732">Signal</keyword>
<evidence type="ECO:0000313" key="10">
    <source>
        <dbReference type="EMBL" id="PHN05596.1"/>
    </source>
</evidence>
<keyword evidence="7 8" id="KW-0998">Cell outer membrane</keyword>
<dbReference type="GO" id="GO:0009279">
    <property type="term" value="C:cell outer membrane"/>
    <property type="evidence" value="ECO:0007669"/>
    <property type="project" value="UniProtKB-SubCell"/>
</dbReference>
<keyword evidence="6 8" id="KW-0472">Membrane</keyword>